<sequence length="95" mass="11339">MASTRLEALRLYRAIYRMAGKLPTRDRINYVRRRLRHEYDEARQETDPERVTYVVVVSTKGFGFLLRVAETQLETVQVQAEHLRSIFARPDYHRT</sequence>
<dbReference type="CDD" id="cd20251">
    <property type="entry name" value="Complex1_LYR_SF"/>
    <property type="match status" value="1"/>
</dbReference>
<protein>
    <recommendedName>
        <fullName evidence="1">Complex 1 LYR protein domain-containing protein</fullName>
    </recommendedName>
</protein>
<name>A0A3R7W8I5_9STRA</name>
<dbReference type="InterPro" id="IPR008011">
    <property type="entry name" value="Complex1_LYR_dom"/>
</dbReference>
<dbReference type="Proteomes" id="UP000286097">
    <property type="component" value="Unassembled WGS sequence"/>
</dbReference>
<proteinExistence type="predicted"/>
<dbReference type="VEuPathDB" id="FungiDB:DD237_000944"/>
<evidence type="ECO:0000313" key="2">
    <source>
        <dbReference type="EMBL" id="RQM18725.1"/>
    </source>
</evidence>
<comment type="caution">
    <text evidence="2">The sequence shown here is derived from an EMBL/GenBank/DDBJ whole genome shotgun (WGS) entry which is preliminary data.</text>
</comment>
<dbReference type="AlphaFoldDB" id="A0A3R7W8I5"/>
<gene>
    <name evidence="2" type="ORF">DD237_000944</name>
</gene>
<dbReference type="EMBL" id="QKXF01000022">
    <property type="protein sequence ID" value="RQM18725.1"/>
    <property type="molecule type" value="Genomic_DNA"/>
</dbReference>
<accession>A0A3R7W8I5</accession>
<evidence type="ECO:0000313" key="3">
    <source>
        <dbReference type="Proteomes" id="UP000286097"/>
    </source>
</evidence>
<evidence type="ECO:0000259" key="1">
    <source>
        <dbReference type="Pfam" id="PF05347"/>
    </source>
</evidence>
<dbReference type="Pfam" id="PF05347">
    <property type="entry name" value="Complex1_LYR"/>
    <property type="match status" value="1"/>
</dbReference>
<dbReference type="OrthoDB" id="275715at2759"/>
<reference evidence="2 3" key="1">
    <citation type="submission" date="2018-06" db="EMBL/GenBank/DDBJ databases">
        <title>Comparative genomics of downy mildews reveals potential adaptations to biotrophy.</title>
        <authorList>
            <person name="Fletcher K."/>
            <person name="Klosterman S.J."/>
            <person name="Derevnina L."/>
            <person name="Martin F."/>
            <person name="Koike S."/>
            <person name="Reyes Chin-Wo S."/>
            <person name="Mou B."/>
            <person name="Michelmore R."/>
        </authorList>
    </citation>
    <scope>NUCLEOTIDE SEQUENCE [LARGE SCALE GENOMIC DNA]</scope>
    <source>
        <strain evidence="2 3">R13</strain>
    </source>
</reference>
<organism evidence="2 3">
    <name type="scientific">Peronospora effusa</name>
    <dbReference type="NCBI Taxonomy" id="542832"/>
    <lineage>
        <taxon>Eukaryota</taxon>
        <taxon>Sar</taxon>
        <taxon>Stramenopiles</taxon>
        <taxon>Oomycota</taxon>
        <taxon>Peronosporomycetes</taxon>
        <taxon>Peronosporales</taxon>
        <taxon>Peronosporaceae</taxon>
        <taxon>Peronospora</taxon>
    </lineage>
</organism>
<feature type="domain" description="Complex 1 LYR protein" evidence="1">
    <location>
        <begin position="7"/>
        <end position="53"/>
    </location>
</feature>